<evidence type="ECO:0000256" key="1">
    <source>
        <dbReference type="SAM" id="MobiDB-lite"/>
    </source>
</evidence>
<evidence type="ECO:0000313" key="3">
    <source>
        <dbReference type="Proteomes" id="UP000828390"/>
    </source>
</evidence>
<dbReference type="Proteomes" id="UP000828390">
    <property type="component" value="Unassembled WGS sequence"/>
</dbReference>
<evidence type="ECO:0000313" key="2">
    <source>
        <dbReference type="EMBL" id="KAH3725177.1"/>
    </source>
</evidence>
<dbReference type="AlphaFoldDB" id="A0A9D4CHT7"/>
<comment type="caution">
    <text evidence="2">The sequence shown here is derived from an EMBL/GenBank/DDBJ whole genome shotgun (WGS) entry which is preliminary data.</text>
</comment>
<proteinExistence type="predicted"/>
<feature type="region of interest" description="Disordered" evidence="1">
    <location>
        <begin position="35"/>
        <end position="56"/>
    </location>
</feature>
<reference evidence="2" key="1">
    <citation type="journal article" date="2019" name="bioRxiv">
        <title>The Genome of the Zebra Mussel, Dreissena polymorpha: A Resource for Invasive Species Research.</title>
        <authorList>
            <person name="McCartney M.A."/>
            <person name="Auch B."/>
            <person name="Kono T."/>
            <person name="Mallez S."/>
            <person name="Zhang Y."/>
            <person name="Obille A."/>
            <person name="Becker A."/>
            <person name="Abrahante J.E."/>
            <person name="Garbe J."/>
            <person name="Badalamenti J.P."/>
            <person name="Herman A."/>
            <person name="Mangelson H."/>
            <person name="Liachko I."/>
            <person name="Sullivan S."/>
            <person name="Sone E.D."/>
            <person name="Koren S."/>
            <person name="Silverstein K.A.T."/>
            <person name="Beckman K.B."/>
            <person name="Gohl D.M."/>
        </authorList>
    </citation>
    <scope>NUCLEOTIDE SEQUENCE</scope>
    <source>
        <strain evidence="2">Duluth1</strain>
        <tissue evidence="2">Whole animal</tissue>
    </source>
</reference>
<organism evidence="2 3">
    <name type="scientific">Dreissena polymorpha</name>
    <name type="common">Zebra mussel</name>
    <name type="synonym">Mytilus polymorpha</name>
    <dbReference type="NCBI Taxonomy" id="45954"/>
    <lineage>
        <taxon>Eukaryota</taxon>
        <taxon>Metazoa</taxon>
        <taxon>Spiralia</taxon>
        <taxon>Lophotrochozoa</taxon>
        <taxon>Mollusca</taxon>
        <taxon>Bivalvia</taxon>
        <taxon>Autobranchia</taxon>
        <taxon>Heteroconchia</taxon>
        <taxon>Euheterodonta</taxon>
        <taxon>Imparidentia</taxon>
        <taxon>Neoheterodontei</taxon>
        <taxon>Myida</taxon>
        <taxon>Dreissenoidea</taxon>
        <taxon>Dreissenidae</taxon>
        <taxon>Dreissena</taxon>
    </lineage>
</organism>
<protein>
    <submittedName>
        <fullName evidence="2">Uncharacterized protein</fullName>
    </submittedName>
</protein>
<dbReference type="EMBL" id="JAIWYP010000012">
    <property type="protein sequence ID" value="KAH3725177.1"/>
    <property type="molecule type" value="Genomic_DNA"/>
</dbReference>
<gene>
    <name evidence="2" type="ORF">DPMN_051012</name>
</gene>
<accession>A0A9D4CHT7</accession>
<keyword evidence="3" id="KW-1185">Reference proteome</keyword>
<name>A0A9D4CHT7_DREPO</name>
<reference evidence="2" key="2">
    <citation type="submission" date="2020-11" db="EMBL/GenBank/DDBJ databases">
        <authorList>
            <person name="McCartney M.A."/>
            <person name="Auch B."/>
            <person name="Kono T."/>
            <person name="Mallez S."/>
            <person name="Becker A."/>
            <person name="Gohl D.M."/>
            <person name="Silverstein K.A.T."/>
            <person name="Koren S."/>
            <person name="Bechman K.B."/>
            <person name="Herman A."/>
            <person name="Abrahante J.E."/>
            <person name="Garbe J."/>
        </authorList>
    </citation>
    <scope>NUCLEOTIDE SEQUENCE</scope>
    <source>
        <strain evidence="2">Duluth1</strain>
        <tissue evidence="2">Whole animal</tissue>
    </source>
</reference>
<sequence>MEDDTCHLYSIRTNKRRRKSTNFDAMTSDQLKARQEELRLSSEKDKKEIENSQKQL</sequence>